<name>M0BZ01_9EURY</name>
<evidence type="ECO:0000313" key="2">
    <source>
        <dbReference type="EMBL" id="ELZ16175.1"/>
    </source>
</evidence>
<protein>
    <recommendedName>
        <fullName evidence="1">DUF8106 domain-containing protein</fullName>
    </recommendedName>
</protein>
<sequence length="130" mass="14849">MDDPNRSRWLYAPLPSVQSMTRPATTDENSPVPRKSTLFCWECDHANPIDGDWVRRTRDRYVEYDCPVCETTLTKRPLPDDATTDRSTARPTATWQRTIRTTIQVWRATIDVGLTGVAAVSVPASDRLRR</sequence>
<dbReference type="InterPro" id="IPR058419">
    <property type="entry name" value="DUF8106"/>
</dbReference>
<organism evidence="2 3">
    <name type="scientific">Haloterrigena salina JCM 13891</name>
    <dbReference type="NCBI Taxonomy" id="1227488"/>
    <lineage>
        <taxon>Archaea</taxon>
        <taxon>Methanobacteriati</taxon>
        <taxon>Methanobacteriota</taxon>
        <taxon>Stenosarchaea group</taxon>
        <taxon>Halobacteria</taxon>
        <taxon>Halobacteriales</taxon>
        <taxon>Natrialbaceae</taxon>
        <taxon>Haloterrigena</taxon>
    </lineage>
</organism>
<dbReference type="eggNOG" id="arCOG07555">
    <property type="taxonomic scope" value="Archaea"/>
</dbReference>
<feature type="domain" description="DUF8106" evidence="1">
    <location>
        <begin position="34"/>
        <end position="76"/>
    </location>
</feature>
<keyword evidence="3" id="KW-1185">Reference proteome</keyword>
<proteinExistence type="predicted"/>
<comment type="caution">
    <text evidence="2">The sequence shown here is derived from an EMBL/GenBank/DDBJ whole genome shotgun (WGS) entry which is preliminary data.</text>
</comment>
<reference evidence="2 3" key="1">
    <citation type="journal article" date="2014" name="PLoS Genet.">
        <title>Phylogenetically driven sequencing of extremely halophilic archaea reveals strategies for static and dynamic osmo-response.</title>
        <authorList>
            <person name="Becker E.A."/>
            <person name="Seitzer P.M."/>
            <person name="Tritt A."/>
            <person name="Larsen D."/>
            <person name="Krusor M."/>
            <person name="Yao A.I."/>
            <person name="Wu D."/>
            <person name="Madern D."/>
            <person name="Eisen J.A."/>
            <person name="Darling A.E."/>
            <person name="Facciotti M.T."/>
        </authorList>
    </citation>
    <scope>NUCLEOTIDE SEQUENCE [LARGE SCALE GENOMIC DNA]</scope>
    <source>
        <strain evidence="2 3">JCM 13891</strain>
    </source>
</reference>
<dbReference type="Proteomes" id="UP000011657">
    <property type="component" value="Unassembled WGS sequence"/>
</dbReference>
<gene>
    <name evidence="2" type="ORF">C477_16815</name>
</gene>
<evidence type="ECO:0000313" key="3">
    <source>
        <dbReference type="Proteomes" id="UP000011657"/>
    </source>
</evidence>
<dbReference type="PATRIC" id="fig|1227488.3.peg.3364"/>
<dbReference type="Pfam" id="PF26408">
    <property type="entry name" value="DUF8106"/>
    <property type="match status" value="1"/>
</dbReference>
<evidence type="ECO:0000259" key="1">
    <source>
        <dbReference type="Pfam" id="PF26408"/>
    </source>
</evidence>
<accession>M0BZ01</accession>
<dbReference type="EMBL" id="AOIS01000054">
    <property type="protein sequence ID" value="ELZ16175.1"/>
    <property type="molecule type" value="Genomic_DNA"/>
</dbReference>
<dbReference type="AlphaFoldDB" id="M0BZ01"/>